<evidence type="ECO:0000313" key="1">
    <source>
        <dbReference type="EMBL" id="MEQ2215303.1"/>
    </source>
</evidence>
<keyword evidence="2" id="KW-1185">Reference proteome</keyword>
<accession>A0ABV0S6H8</accession>
<proteinExistence type="predicted"/>
<reference evidence="1 2" key="1">
    <citation type="submission" date="2021-06" db="EMBL/GenBank/DDBJ databases">
        <authorList>
            <person name="Palmer J.M."/>
        </authorList>
    </citation>
    <scope>NUCLEOTIDE SEQUENCE [LARGE SCALE GENOMIC DNA]</scope>
    <source>
        <strain evidence="1 2">XC_2019</strain>
        <tissue evidence="1">Muscle</tissue>
    </source>
</reference>
<comment type="caution">
    <text evidence="1">The sequence shown here is derived from an EMBL/GenBank/DDBJ whole genome shotgun (WGS) entry which is preliminary data.</text>
</comment>
<evidence type="ECO:0000313" key="2">
    <source>
        <dbReference type="Proteomes" id="UP001434883"/>
    </source>
</evidence>
<dbReference type="Proteomes" id="UP001434883">
    <property type="component" value="Unassembled WGS sequence"/>
</dbReference>
<sequence length="157" mass="17989">MLTVTQLQIGVEKSVRSKILQIAENDVCTTRTVETCSVINLNICCLTKTKQPYSNVVSYVHLWGIFHTEPSNFTASLCHHFINLLLYASLLQFFHHRAQATEINKAVCLNLQNLVELKGDFANEECQTTHKINPTVYFRYFIFIFTQSSKSIKINTI</sequence>
<dbReference type="EMBL" id="JAHRIN010068160">
    <property type="protein sequence ID" value="MEQ2215303.1"/>
    <property type="molecule type" value="Genomic_DNA"/>
</dbReference>
<name>A0ABV0S6H8_9TELE</name>
<gene>
    <name evidence="1" type="ORF">XENOCAPTIV_030443</name>
</gene>
<protein>
    <submittedName>
        <fullName evidence="1">Uncharacterized protein</fullName>
    </submittedName>
</protein>
<organism evidence="1 2">
    <name type="scientific">Xenoophorus captivus</name>
    <dbReference type="NCBI Taxonomy" id="1517983"/>
    <lineage>
        <taxon>Eukaryota</taxon>
        <taxon>Metazoa</taxon>
        <taxon>Chordata</taxon>
        <taxon>Craniata</taxon>
        <taxon>Vertebrata</taxon>
        <taxon>Euteleostomi</taxon>
        <taxon>Actinopterygii</taxon>
        <taxon>Neopterygii</taxon>
        <taxon>Teleostei</taxon>
        <taxon>Neoteleostei</taxon>
        <taxon>Acanthomorphata</taxon>
        <taxon>Ovalentaria</taxon>
        <taxon>Atherinomorphae</taxon>
        <taxon>Cyprinodontiformes</taxon>
        <taxon>Goodeidae</taxon>
        <taxon>Xenoophorus</taxon>
    </lineage>
</organism>